<evidence type="ECO:0000256" key="1">
    <source>
        <dbReference type="ARBA" id="ARBA00004196"/>
    </source>
</evidence>
<name>A0A561AZK8_9ACTN</name>
<keyword evidence="8" id="KW-1185">Reference proteome</keyword>
<dbReference type="Gene3D" id="3.40.50.1980">
    <property type="entry name" value="Nitrogenase molybdenum iron protein domain"/>
    <property type="match status" value="2"/>
</dbReference>
<dbReference type="PROSITE" id="PS51257">
    <property type="entry name" value="PROKAR_LIPOPROTEIN"/>
    <property type="match status" value="1"/>
</dbReference>
<dbReference type="CDD" id="cd01146">
    <property type="entry name" value="FhuD"/>
    <property type="match status" value="1"/>
</dbReference>
<accession>A0A561AZK8</accession>
<keyword evidence="4 5" id="KW-0732">Signal</keyword>
<dbReference type="InterPro" id="IPR051313">
    <property type="entry name" value="Bact_iron-sidero_bind"/>
</dbReference>
<protein>
    <submittedName>
        <fullName evidence="7">Iron complex transport system substrate-binding protein</fullName>
    </submittedName>
</protein>
<evidence type="ECO:0000256" key="3">
    <source>
        <dbReference type="ARBA" id="ARBA00022448"/>
    </source>
</evidence>
<comment type="similarity">
    <text evidence="2">Belongs to the bacterial solute-binding protein 8 family.</text>
</comment>
<dbReference type="GO" id="GO:1901678">
    <property type="term" value="P:iron coordination entity transport"/>
    <property type="evidence" value="ECO:0007669"/>
    <property type="project" value="UniProtKB-ARBA"/>
</dbReference>
<proteinExistence type="inferred from homology"/>
<dbReference type="PANTHER" id="PTHR30532">
    <property type="entry name" value="IRON III DICITRATE-BINDING PERIPLASMIC PROTEIN"/>
    <property type="match status" value="1"/>
</dbReference>
<comment type="caution">
    <text evidence="7">The sequence shown here is derived from an EMBL/GenBank/DDBJ whole genome shotgun (WGS) entry which is preliminary data.</text>
</comment>
<dbReference type="Proteomes" id="UP000318380">
    <property type="component" value="Unassembled WGS sequence"/>
</dbReference>
<gene>
    <name evidence="7" type="ORF">FB561_7570</name>
</gene>
<dbReference type="PROSITE" id="PS50983">
    <property type="entry name" value="FE_B12_PBP"/>
    <property type="match status" value="1"/>
</dbReference>
<dbReference type="EMBL" id="VIVK01000005">
    <property type="protein sequence ID" value="TWD72046.1"/>
    <property type="molecule type" value="Genomic_DNA"/>
</dbReference>
<evidence type="ECO:0000259" key="6">
    <source>
        <dbReference type="PROSITE" id="PS50983"/>
    </source>
</evidence>
<dbReference type="Pfam" id="PF01497">
    <property type="entry name" value="Peripla_BP_2"/>
    <property type="match status" value="1"/>
</dbReference>
<feature type="signal peptide" evidence="5">
    <location>
        <begin position="1"/>
        <end position="20"/>
    </location>
</feature>
<evidence type="ECO:0000313" key="7">
    <source>
        <dbReference type="EMBL" id="TWD72046.1"/>
    </source>
</evidence>
<dbReference type="SUPFAM" id="SSF53807">
    <property type="entry name" value="Helical backbone' metal receptor"/>
    <property type="match status" value="1"/>
</dbReference>
<sequence>MIARRIGVAAALLALATTFAGCGTGPEEASADEPFARVATKFGEVKVPSEPKRVVALGWGDAETALALGVQPVGASDWLAFGGEGVGVWAKGMYQQAPQLIGTLEPEYEKIAALKPDLILDVKSSGDQARYDTLAAIAPTVGVPAGAEQYKLSWKQQTELIAAALGRSAKGREVIDAATKSFEQAASEHPEFAGKTITLGARTSAGYGAYVSGTGRVEFVQRLGFKNNPEIDARKTEKFSVPVSRENLQLLDADLTVVTPIGVDAGQIGADPLYRAIPSVKAGRAVVFTDKTISSAFATDSVLSVGYALKVVVPLFAKALQPAS</sequence>
<feature type="domain" description="Fe/B12 periplasmic-binding" evidence="6">
    <location>
        <begin position="53"/>
        <end position="320"/>
    </location>
</feature>
<dbReference type="GO" id="GO:0030288">
    <property type="term" value="C:outer membrane-bounded periplasmic space"/>
    <property type="evidence" value="ECO:0007669"/>
    <property type="project" value="TreeGrafter"/>
</dbReference>
<evidence type="ECO:0000256" key="4">
    <source>
        <dbReference type="ARBA" id="ARBA00022729"/>
    </source>
</evidence>
<dbReference type="PANTHER" id="PTHR30532:SF24">
    <property type="entry name" value="FERRIC ENTEROBACTIN-BINDING PERIPLASMIC PROTEIN FEPB"/>
    <property type="match status" value="1"/>
</dbReference>
<dbReference type="OrthoDB" id="9793175at2"/>
<evidence type="ECO:0000313" key="8">
    <source>
        <dbReference type="Proteomes" id="UP000318380"/>
    </source>
</evidence>
<dbReference type="AlphaFoldDB" id="A0A561AZK8"/>
<dbReference type="RefSeq" id="WP_145814868.1">
    <property type="nucleotide sequence ID" value="NZ_VIVK01000005.1"/>
</dbReference>
<reference evidence="7 8" key="1">
    <citation type="submission" date="2019-06" db="EMBL/GenBank/DDBJ databases">
        <title>Sequencing the genomes of 1000 actinobacteria strains.</title>
        <authorList>
            <person name="Klenk H.-P."/>
        </authorList>
    </citation>
    <scope>NUCLEOTIDE SEQUENCE [LARGE SCALE GENOMIC DNA]</scope>
    <source>
        <strain evidence="7 8">DSM 24683</strain>
    </source>
</reference>
<organism evidence="7 8">
    <name type="scientific">Kribbella amoyensis</name>
    <dbReference type="NCBI Taxonomy" id="996641"/>
    <lineage>
        <taxon>Bacteria</taxon>
        <taxon>Bacillati</taxon>
        <taxon>Actinomycetota</taxon>
        <taxon>Actinomycetes</taxon>
        <taxon>Propionibacteriales</taxon>
        <taxon>Kribbellaceae</taxon>
        <taxon>Kribbella</taxon>
    </lineage>
</organism>
<evidence type="ECO:0000256" key="2">
    <source>
        <dbReference type="ARBA" id="ARBA00008814"/>
    </source>
</evidence>
<evidence type="ECO:0000256" key="5">
    <source>
        <dbReference type="SAM" id="SignalP"/>
    </source>
</evidence>
<keyword evidence="3" id="KW-0813">Transport</keyword>
<comment type="subcellular location">
    <subcellularLocation>
        <location evidence="1">Cell envelope</location>
    </subcellularLocation>
</comment>
<dbReference type="InterPro" id="IPR002491">
    <property type="entry name" value="ABC_transptr_periplasmic_BD"/>
</dbReference>
<feature type="chain" id="PRO_5039082567" evidence="5">
    <location>
        <begin position="21"/>
        <end position="324"/>
    </location>
</feature>